<dbReference type="InterPro" id="IPR008920">
    <property type="entry name" value="TF_FadR/GntR_C"/>
</dbReference>
<keyword evidence="3" id="KW-0804">Transcription</keyword>
<dbReference type="Gene3D" id="1.20.120.530">
    <property type="entry name" value="GntR ligand-binding domain-like"/>
    <property type="match status" value="1"/>
</dbReference>
<dbReference type="SMART" id="SM00895">
    <property type="entry name" value="FCD"/>
    <property type="match status" value="1"/>
</dbReference>
<dbReference type="PANTHER" id="PTHR43537:SF49">
    <property type="entry name" value="TRANSCRIPTIONAL REGULATORY PROTEIN"/>
    <property type="match status" value="1"/>
</dbReference>
<dbReference type="Pfam" id="PF07729">
    <property type="entry name" value="FCD"/>
    <property type="match status" value="1"/>
</dbReference>
<dbReference type="AlphaFoldDB" id="A0A7X3MW57"/>
<proteinExistence type="predicted"/>
<dbReference type="SUPFAM" id="SSF48008">
    <property type="entry name" value="GntR ligand-binding domain-like"/>
    <property type="match status" value="1"/>
</dbReference>
<dbReference type="CDD" id="cd07377">
    <property type="entry name" value="WHTH_GntR"/>
    <property type="match status" value="1"/>
</dbReference>
<keyword evidence="2" id="KW-0238">DNA-binding</keyword>
<dbReference type="InterPro" id="IPR000524">
    <property type="entry name" value="Tscrpt_reg_HTH_GntR"/>
</dbReference>
<dbReference type="EMBL" id="WURB01000032">
    <property type="protein sequence ID" value="MXQ14366.1"/>
    <property type="molecule type" value="Genomic_DNA"/>
</dbReference>
<reference evidence="5 6" key="1">
    <citation type="submission" date="2019-12" db="EMBL/GenBank/DDBJ databases">
        <authorList>
            <person name="Yuan C.-G."/>
        </authorList>
    </citation>
    <scope>NUCLEOTIDE SEQUENCE [LARGE SCALE GENOMIC DNA]</scope>
    <source>
        <strain evidence="5 6">KCTC 23863</strain>
    </source>
</reference>
<name>A0A7X3MW57_9HYPH</name>
<evidence type="ECO:0000256" key="1">
    <source>
        <dbReference type="ARBA" id="ARBA00023015"/>
    </source>
</evidence>
<keyword evidence="6" id="KW-1185">Reference proteome</keyword>
<keyword evidence="1" id="KW-0805">Transcription regulation</keyword>
<dbReference type="GO" id="GO:0003700">
    <property type="term" value="F:DNA-binding transcription factor activity"/>
    <property type="evidence" value="ECO:0007669"/>
    <property type="project" value="InterPro"/>
</dbReference>
<sequence>MSSGLELVGRDSGIPLSEAVFRSLCQALCAGLYRPGDRLREEEVAQRLKVSRTPVREALGRLMAKGFVEPASGRGLVVRSLDAAEVLELYAMREILEGAAARLAAQHASQPEIDALTDLENAFEAQAGDTAEMARLNRAFHETIFRAARNRYLDSALQELQDGIALLGITTFSIEGRPATAAEEHRNLIEAIASRNPDHAEKLARIHIQEALRSRLRLLQER</sequence>
<evidence type="ECO:0000256" key="2">
    <source>
        <dbReference type="ARBA" id="ARBA00023125"/>
    </source>
</evidence>
<evidence type="ECO:0000259" key="4">
    <source>
        <dbReference type="PROSITE" id="PS50949"/>
    </source>
</evidence>
<dbReference type="Pfam" id="PF00392">
    <property type="entry name" value="GntR"/>
    <property type="match status" value="1"/>
</dbReference>
<dbReference type="SMART" id="SM00345">
    <property type="entry name" value="HTH_GNTR"/>
    <property type="match status" value="1"/>
</dbReference>
<evidence type="ECO:0000313" key="5">
    <source>
        <dbReference type="EMBL" id="MXQ14366.1"/>
    </source>
</evidence>
<dbReference type="PANTHER" id="PTHR43537">
    <property type="entry name" value="TRANSCRIPTIONAL REGULATOR, GNTR FAMILY"/>
    <property type="match status" value="1"/>
</dbReference>
<reference evidence="5 6" key="2">
    <citation type="submission" date="2020-01" db="EMBL/GenBank/DDBJ databases">
        <title>Microvirga sp. nov., an arsenate reduction bacterium isolated from Tibet hotspring sediments.</title>
        <authorList>
            <person name="Xian W.-D."/>
            <person name="Li W.-J."/>
        </authorList>
    </citation>
    <scope>NUCLEOTIDE SEQUENCE [LARGE SCALE GENOMIC DNA]</scope>
    <source>
        <strain evidence="5 6">KCTC 23863</strain>
    </source>
</reference>
<dbReference type="Proteomes" id="UP000436483">
    <property type="component" value="Unassembled WGS sequence"/>
</dbReference>
<dbReference type="PROSITE" id="PS50949">
    <property type="entry name" value="HTH_GNTR"/>
    <property type="match status" value="1"/>
</dbReference>
<protein>
    <submittedName>
        <fullName evidence="5">FCD domain-containing protein</fullName>
    </submittedName>
</protein>
<dbReference type="InterPro" id="IPR036388">
    <property type="entry name" value="WH-like_DNA-bd_sf"/>
</dbReference>
<dbReference type="GO" id="GO:0003677">
    <property type="term" value="F:DNA binding"/>
    <property type="evidence" value="ECO:0007669"/>
    <property type="project" value="UniProtKB-KW"/>
</dbReference>
<evidence type="ECO:0000256" key="3">
    <source>
        <dbReference type="ARBA" id="ARBA00023163"/>
    </source>
</evidence>
<evidence type="ECO:0000313" key="6">
    <source>
        <dbReference type="Proteomes" id="UP000436483"/>
    </source>
</evidence>
<dbReference type="Gene3D" id="1.10.10.10">
    <property type="entry name" value="Winged helix-like DNA-binding domain superfamily/Winged helix DNA-binding domain"/>
    <property type="match status" value="1"/>
</dbReference>
<dbReference type="InterPro" id="IPR011711">
    <property type="entry name" value="GntR_C"/>
</dbReference>
<feature type="domain" description="HTH gntR-type" evidence="4">
    <location>
        <begin position="14"/>
        <end position="81"/>
    </location>
</feature>
<organism evidence="5 6">
    <name type="scientific">Microvirga makkahensis</name>
    <dbReference type="NCBI Taxonomy" id="1128670"/>
    <lineage>
        <taxon>Bacteria</taxon>
        <taxon>Pseudomonadati</taxon>
        <taxon>Pseudomonadota</taxon>
        <taxon>Alphaproteobacteria</taxon>
        <taxon>Hyphomicrobiales</taxon>
        <taxon>Methylobacteriaceae</taxon>
        <taxon>Microvirga</taxon>
    </lineage>
</organism>
<dbReference type="InterPro" id="IPR036390">
    <property type="entry name" value="WH_DNA-bd_sf"/>
</dbReference>
<dbReference type="PRINTS" id="PR00035">
    <property type="entry name" value="HTHGNTR"/>
</dbReference>
<gene>
    <name evidence="5" type="ORF">GR328_23525</name>
</gene>
<dbReference type="SUPFAM" id="SSF46785">
    <property type="entry name" value="Winged helix' DNA-binding domain"/>
    <property type="match status" value="1"/>
</dbReference>
<accession>A0A7X3MW57</accession>
<comment type="caution">
    <text evidence="5">The sequence shown here is derived from an EMBL/GenBank/DDBJ whole genome shotgun (WGS) entry which is preliminary data.</text>
</comment>